<evidence type="ECO:0000313" key="3">
    <source>
        <dbReference type="EMBL" id="MBE7368349.1"/>
    </source>
</evidence>
<accession>A0ABR9S499</accession>
<feature type="chain" id="PRO_5045401015" evidence="2">
    <location>
        <begin position="19"/>
        <end position="151"/>
    </location>
</feature>
<feature type="region of interest" description="Disordered" evidence="1">
    <location>
        <begin position="64"/>
        <end position="107"/>
    </location>
</feature>
<evidence type="ECO:0000256" key="1">
    <source>
        <dbReference type="SAM" id="MobiDB-lite"/>
    </source>
</evidence>
<feature type="signal peptide" evidence="2">
    <location>
        <begin position="1"/>
        <end position="18"/>
    </location>
</feature>
<keyword evidence="2" id="KW-0732">Signal</keyword>
<feature type="compositionally biased region" description="Pro residues" evidence="1">
    <location>
        <begin position="77"/>
        <end position="103"/>
    </location>
</feature>
<sequence>MKRAAPLLLAACAMLAFAQDDDPLKSPACAAALDTLQAARGNANAAGVESARAAAAAACLGTSERSTRPARIAQPPVAVPAPRIEPPQAAAPPPAPRLPPPPVAIERAPSPALCDAGGCWTPDGPRLRHVPPAIAGPQGPCTAQGGTVYCP</sequence>
<evidence type="ECO:0000256" key="2">
    <source>
        <dbReference type="SAM" id="SignalP"/>
    </source>
</evidence>
<reference evidence="3 4" key="1">
    <citation type="submission" date="2020-10" db="EMBL/GenBank/DDBJ databases">
        <title>Ramlibacter sp. HM2 16S ribosomal RNA gene Genome sequencing and assembly.</title>
        <authorList>
            <person name="Kang M."/>
        </authorList>
    </citation>
    <scope>NUCLEOTIDE SEQUENCE [LARGE SCALE GENOMIC DNA]</scope>
    <source>
        <strain evidence="3 4">HM2</strain>
    </source>
</reference>
<comment type="caution">
    <text evidence="3">The sequence shown here is derived from an EMBL/GenBank/DDBJ whole genome shotgun (WGS) entry which is preliminary data.</text>
</comment>
<gene>
    <name evidence="3" type="ORF">IM787_12390</name>
</gene>
<keyword evidence="4" id="KW-1185">Reference proteome</keyword>
<dbReference type="EMBL" id="JADDIV010000003">
    <property type="protein sequence ID" value="MBE7368349.1"/>
    <property type="molecule type" value="Genomic_DNA"/>
</dbReference>
<name>A0ABR9S499_9BURK</name>
<organism evidence="3 4">
    <name type="scientific">Ramlibacter pallidus</name>
    <dbReference type="NCBI Taxonomy" id="2780087"/>
    <lineage>
        <taxon>Bacteria</taxon>
        <taxon>Pseudomonadati</taxon>
        <taxon>Pseudomonadota</taxon>
        <taxon>Betaproteobacteria</taxon>
        <taxon>Burkholderiales</taxon>
        <taxon>Comamonadaceae</taxon>
        <taxon>Ramlibacter</taxon>
    </lineage>
</organism>
<dbReference type="Proteomes" id="UP000806285">
    <property type="component" value="Unassembled WGS sequence"/>
</dbReference>
<proteinExistence type="predicted"/>
<protein>
    <submittedName>
        <fullName evidence="3">Uncharacterized protein</fullName>
    </submittedName>
</protein>
<evidence type="ECO:0000313" key="4">
    <source>
        <dbReference type="Proteomes" id="UP000806285"/>
    </source>
</evidence>
<dbReference type="RefSeq" id="WP_193676944.1">
    <property type="nucleotide sequence ID" value="NZ_JADDIV010000003.1"/>
</dbReference>